<feature type="transmembrane region" description="Helical" evidence="7">
    <location>
        <begin position="95"/>
        <end position="117"/>
    </location>
</feature>
<dbReference type="Proteomes" id="UP000593737">
    <property type="component" value="Chromosome"/>
</dbReference>
<dbReference type="HAMAP" id="MF_01147">
    <property type="entry name" value="Lgt"/>
    <property type="match status" value="1"/>
</dbReference>
<comment type="pathway">
    <text evidence="7">Protein modification; lipoprotein biosynthesis (diacylglyceryl transfer).</text>
</comment>
<dbReference type="PROSITE" id="PS01311">
    <property type="entry name" value="LGT"/>
    <property type="match status" value="1"/>
</dbReference>
<feature type="transmembrane region" description="Helical" evidence="7">
    <location>
        <begin position="202"/>
        <end position="221"/>
    </location>
</feature>
<evidence type="ECO:0000256" key="2">
    <source>
        <dbReference type="ARBA" id="ARBA00022475"/>
    </source>
</evidence>
<evidence type="ECO:0000313" key="8">
    <source>
        <dbReference type="EMBL" id="QPD03018.1"/>
    </source>
</evidence>
<keyword evidence="8" id="KW-0449">Lipoprotein</keyword>
<keyword evidence="3 7" id="KW-0808">Transferase</keyword>
<feature type="transmembrane region" description="Helical" evidence="7">
    <location>
        <begin position="24"/>
        <end position="42"/>
    </location>
</feature>
<organism evidence="8 9">
    <name type="scientific">Candidatus Nitrospira kreftii</name>
    <dbReference type="NCBI Taxonomy" id="2652173"/>
    <lineage>
        <taxon>Bacteria</taxon>
        <taxon>Pseudomonadati</taxon>
        <taxon>Nitrospirota</taxon>
        <taxon>Nitrospiria</taxon>
        <taxon>Nitrospirales</taxon>
        <taxon>Nitrospiraceae</taxon>
        <taxon>Nitrospira</taxon>
    </lineage>
</organism>
<evidence type="ECO:0000256" key="6">
    <source>
        <dbReference type="ARBA" id="ARBA00023136"/>
    </source>
</evidence>
<proteinExistence type="inferred from homology"/>
<feature type="transmembrane region" description="Helical" evidence="7">
    <location>
        <begin position="62"/>
        <end position="83"/>
    </location>
</feature>
<sequence>MGSLAAIPYPNIDPVIVALGPIQLRWYGLMYLIGLTAAYFLIQHKVARKELAIRKDQIYDMVVYAAFGVFLGGRIGYTLFYNFSYYIQNPLKLLAVWEGGMSFHGGLIGTIIALIWFSRRHGIPAYTIADLAASVTPIGLGFGRLGNFINGELFGRSTDVAWCIVFPTGGPVCRHPSQLYEATLEGLVLFTALWWIDRRPTPPGTIFWTFVTGYGISRLIIELFREPDQHLGFILGPITMGQILSLPMVLIGIVMLVLGYQRSGQKPAYS</sequence>
<evidence type="ECO:0000256" key="5">
    <source>
        <dbReference type="ARBA" id="ARBA00022989"/>
    </source>
</evidence>
<keyword evidence="4 7" id="KW-0812">Transmembrane</keyword>
<evidence type="ECO:0000313" key="9">
    <source>
        <dbReference type="Proteomes" id="UP000593737"/>
    </source>
</evidence>
<evidence type="ECO:0000256" key="3">
    <source>
        <dbReference type="ARBA" id="ARBA00022679"/>
    </source>
</evidence>
<name>A0A7S8IY93_9BACT</name>
<keyword evidence="5 7" id="KW-1133">Transmembrane helix</keyword>
<evidence type="ECO:0000256" key="7">
    <source>
        <dbReference type="HAMAP-Rule" id="MF_01147"/>
    </source>
</evidence>
<accession>A0A7S8IY93</accession>
<dbReference type="Pfam" id="PF01790">
    <property type="entry name" value="LGT"/>
    <property type="match status" value="1"/>
</dbReference>
<dbReference type="GO" id="GO:0042158">
    <property type="term" value="P:lipoprotein biosynthetic process"/>
    <property type="evidence" value="ECO:0007669"/>
    <property type="project" value="UniProtKB-UniRule"/>
</dbReference>
<evidence type="ECO:0000256" key="4">
    <source>
        <dbReference type="ARBA" id="ARBA00022692"/>
    </source>
</evidence>
<dbReference type="EMBL" id="CP047423">
    <property type="protein sequence ID" value="QPD03018.1"/>
    <property type="molecule type" value="Genomic_DNA"/>
</dbReference>
<feature type="binding site" evidence="7">
    <location>
        <position position="144"/>
    </location>
    <ligand>
        <name>a 1,2-diacyl-sn-glycero-3-phospho-(1'-sn-glycerol)</name>
        <dbReference type="ChEBI" id="CHEBI:64716"/>
    </ligand>
</feature>
<dbReference type="NCBIfam" id="TIGR00544">
    <property type="entry name" value="lgt"/>
    <property type="match status" value="1"/>
</dbReference>
<keyword evidence="6 7" id="KW-0472">Membrane</keyword>
<dbReference type="AlphaFoldDB" id="A0A7S8IY93"/>
<keyword evidence="8" id="KW-0328">Glycosyltransferase</keyword>
<dbReference type="EC" id="2.5.1.145" evidence="7"/>
<dbReference type="PANTHER" id="PTHR30589">
    <property type="entry name" value="PROLIPOPROTEIN DIACYLGLYCERYL TRANSFERASE"/>
    <property type="match status" value="1"/>
</dbReference>
<dbReference type="UniPathway" id="UPA00664"/>
<reference evidence="8 9" key="1">
    <citation type="journal article" date="2020" name="ISME J.">
        <title>Enrichment and physiological characterization of a novel comammox Nitrospira indicates ammonium inhibition of complete nitrification.</title>
        <authorList>
            <person name="Sakoula D."/>
            <person name="Koch H."/>
            <person name="Frank J."/>
            <person name="Jetten M.S.M."/>
            <person name="van Kessel M.A.H.J."/>
            <person name="Lucker S."/>
        </authorList>
    </citation>
    <scope>NUCLEOTIDE SEQUENCE [LARGE SCALE GENOMIC DNA]</scope>
    <source>
        <strain evidence="8">Comreactor17</strain>
    </source>
</reference>
<evidence type="ECO:0000256" key="1">
    <source>
        <dbReference type="ARBA" id="ARBA00007150"/>
    </source>
</evidence>
<comment type="function">
    <text evidence="7">Catalyzes the transfer of the diacylglyceryl group from phosphatidylglycerol to the sulfhydryl group of the N-terminal cysteine of a prolipoprotein, the first step in the formation of mature lipoproteins.</text>
</comment>
<dbReference type="PANTHER" id="PTHR30589:SF0">
    <property type="entry name" value="PHOSPHATIDYLGLYCEROL--PROLIPOPROTEIN DIACYLGLYCERYL TRANSFERASE"/>
    <property type="match status" value="1"/>
</dbReference>
<dbReference type="GO" id="GO:0005886">
    <property type="term" value="C:plasma membrane"/>
    <property type="evidence" value="ECO:0007669"/>
    <property type="project" value="UniProtKB-SubCell"/>
</dbReference>
<comment type="catalytic activity">
    <reaction evidence="7">
        <text>L-cysteinyl-[prolipoprotein] + a 1,2-diacyl-sn-glycero-3-phospho-(1'-sn-glycerol) = an S-1,2-diacyl-sn-glyceryl-L-cysteinyl-[prolipoprotein] + sn-glycerol 1-phosphate + H(+)</text>
        <dbReference type="Rhea" id="RHEA:56712"/>
        <dbReference type="Rhea" id="RHEA-COMP:14679"/>
        <dbReference type="Rhea" id="RHEA-COMP:14680"/>
        <dbReference type="ChEBI" id="CHEBI:15378"/>
        <dbReference type="ChEBI" id="CHEBI:29950"/>
        <dbReference type="ChEBI" id="CHEBI:57685"/>
        <dbReference type="ChEBI" id="CHEBI:64716"/>
        <dbReference type="ChEBI" id="CHEBI:140658"/>
        <dbReference type="EC" id="2.5.1.145"/>
    </reaction>
</comment>
<comment type="similarity">
    <text evidence="1 7">Belongs to the Lgt family.</text>
</comment>
<dbReference type="KEGG" id="nkf:Nkreftii_000792"/>
<dbReference type="InterPro" id="IPR001640">
    <property type="entry name" value="Lgt"/>
</dbReference>
<protein>
    <recommendedName>
        <fullName evidence="7">Phosphatidylglycerol--prolipoprotein diacylglyceryl transferase</fullName>
        <ecNumber evidence="7">2.5.1.145</ecNumber>
    </recommendedName>
</protein>
<comment type="subcellular location">
    <subcellularLocation>
        <location evidence="7">Cell membrane</location>
        <topology evidence="7">Multi-pass membrane protein</topology>
    </subcellularLocation>
</comment>
<keyword evidence="2 7" id="KW-1003">Cell membrane</keyword>
<gene>
    <name evidence="7" type="primary">lgt</name>
    <name evidence="8" type="ORF">Nkreftii_000792</name>
</gene>
<feature type="transmembrane region" description="Helical" evidence="7">
    <location>
        <begin position="233"/>
        <end position="260"/>
    </location>
</feature>
<dbReference type="GO" id="GO:0008961">
    <property type="term" value="F:phosphatidylglycerol-prolipoprotein diacylglyceryl transferase activity"/>
    <property type="evidence" value="ECO:0007669"/>
    <property type="project" value="UniProtKB-UniRule"/>
</dbReference>